<proteinExistence type="predicted"/>
<reference evidence="2" key="1">
    <citation type="journal article" date="2019" name="Int. J. Syst. Evol. Microbiol.">
        <title>The Global Catalogue of Microorganisms (GCM) 10K type strain sequencing project: providing services to taxonomists for standard genome sequencing and annotation.</title>
        <authorList>
            <consortium name="The Broad Institute Genomics Platform"/>
            <consortium name="The Broad Institute Genome Sequencing Center for Infectious Disease"/>
            <person name="Wu L."/>
            <person name="Ma J."/>
        </authorList>
    </citation>
    <scope>NUCLEOTIDE SEQUENCE [LARGE SCALE GENOMIC DNA]</scope>
    <source>
        <strain evidence="2">JCM 17688</strain>
    </source>
</reference>
<dbReference type="EMBL" id="BAABFR010000152">
    <property type="protein sequence ID" value="GAA4406194.1"/>
    <property type="molecule type" value="Genomic_DNA"/>
</dbReference>
<sequence length="107" mass="11712">MVLPCGVDLDLRSVTYETRDDDGQLPVIRFIRQHQKPVRYEPSGYGLDLNNVVSALDLVTAHRAHISGREIAAVLAFDPPDDVAVGDSIDATIDLPASADDKIDRQD</sequence>
<keyword evidence="2" id="KW-1185">Reference proteome</keyword>
<evidence type="ECO:0000313" key="2">
    <source>
        <dbReference type="Proteomes" id="UP001500635"/>
    </source>
</evidence>
<protein>
    <submittedName>
        <fullName evidence="1">Uncharacterized protein</fullName>
    </submittedName>
</protein>
<comment type="caution">
    <text evidence="1">The sequence shown here is derived from an EMBL/GenBank/DDBJ whole genome shotgun (WGS) entry which is preliminary data.</text>
</comment>
<evidence type="ECO:0000313" key="1">
    <source>
        <dbReference type="EMBL" id="GAA4406194.1"/>
    </source>
</evidence>
<accession>A0ABP8KGI0</accession>
<gene>
    <name evidence="1" type="ORF">GCM10023147_49670</name>
</gene>
<name>A0ABP8KGI0_9ACTN</name>
<organism evidence="1 2">
    <name type="scientific">Tsukamurella soli</name>
    <dbReference type="NCBI Taxonomy" id="644556"/>
    <lineage>
        <taxon>Bacteria</taxon>
        <taxon>Bacillati</taxon>
        <taxon>Actinomycetota</taxon>
        <taxon>Actinomycetes</taxon>
        <taxon>Mycobacteriales</taxon>
        <taxon>Tsukamurellaceae</taxon>
        <taxon>Tsukamurella</taxon>
    </lineage>
</organism>
<dbReference type="Proteomes" id="UP001500635">
    <property type="component" value="Unassembled WGS sequence"/>
</dbReference>